<organism evidence="2 3">
    <name type="scientific">Chryseotalea sanaruensis</name>
    <dbReference type="NCBI Taxonomy" id="2482724"/>
    <lineage>
        <taxon>Bacteria</taxon>
        <taxon>Pseudomonadati</taxon>
        <taxon>Bacteroidota</taxon>
        <taxon>Cytophagia</taxon>
        <taxon>Cytophagales</taxon>
        <taxon>Chryseotaleaceae</taxon>
        <taxon>Chryseotalea</taxon>
    </lineage>
</organism>
<evidence type="ECO:0000259" key="1">
    <source>
        <dbReference type="Pfam" id="PF13568"/>
    </source>
</evidence>
<feature type="domain" description="Outer membrane protein beta-barrel" evidence="1">
    <location>
        <begin position="55"/>
        <end position="231"/>
    </location>
</feature>
<comment type="caution">
    <text evidence="2">The sequence shown here is derived from an EMBL/GenBank/DDBJ whole genome shotgun (WGS) entry which is preliminary data.</text>
</comment>
<protein>
    <submittedName>
        <fullName evidence="2">PorT family protein</fullName>
    </submittedName>
</protein>
<dbReference type="EMBL" id="BHXQ01000001">
    <property type="protein sequence ID" value="GCC50163.1"/>
    <property type="molecule type" value="Genomic_DNA"/>
</dbReference>
<evidence type="ECO:0000313" key="3">
    <source>
        <dbReference type="Proteomes" id="UP000288227"/>
    </source>
</evidence>
<reference evidence="2 3" key="1">
    <citation type="submission" date="2018-11" db="EMBL/GenBank/DDBJ databases">
        <title>Chryseotalea sanarue gen. nov., sp., nov., a member of the family Cytophagaceae, isolated from a brackish lake in Hamamatsu Japan.</title>
        <authorList>
            <person name="Maejima Y."/>
            <person name="Iino T."/>
            <person name="Muraguchi Y."/>
            <person name="Fukuda K."/>
            <person name="Ohkuma M."/>
            <person name="Moriuchi R."/>
            <person name="Dohra H."/>
            <person name="Kimbara K."/>
            <person name="Shintani M."/>
        </authorList>
    </citation>
    <scope>NUCLEOTIDE SEQUENCE [LARGE SCALE GENOMIC DNA]</scope>
    <source>
        <strain evidence="2 3">Ys</strain>
    </source>
</reference>
<keyword evidence="3" id="KW-1185">Reference proteome</keyword>
<dbReference type="InterPro" id="IPR025665">
    <property type="entry name" value="Beta-barrel_OMP_2"/>
</dbReference>
<gene>
    <name evidence="2" type="ORF">SanaruYs_03780</name>
</gene>
<evidence type="ECO:0000313" key="2">
    <source>
        <dbReference type="EMBL" id="GCC50163.1"/>
    </source>
</evidence>
<name>A0A401U5F4_9BACT</name>
<dbReference type="AlphaFoldDB" id="A0A401U5F4"/>
<accession>A0A401U5F4</accession>
<proteinExistence type="predicted"/>
<dbReference type="Proteomes" id="UP000288227">
    <property type="component" value="Unassembled WGS sequence"/>
</dbReference>
<sequence length="257" mass="29823">MRQFFSTDIFLVASPRLYRFFVVLFLIVLLSIQLATAQYYTNKRHENKNNPNYDQRKKLTYGFLIGLHTTAYQIKYSDAFVTPAFDSVYSVDPEWKQGFVLGFIVNYKVAEFLDLRITPQVAFYEHQLAYRYLRTTGQPTNEQVIETTMVELPILAKYQSIRRGNFRMYMIGGVKPGIEASGKKELDAITSRLSVREFNLALEGGVGFDFYYPLFKFSPEIRFSRGINNLLKDPNNPFGQPLSRINTNTITVYLVFQ</sequence>
<dbReference type="Pfam" id="PF13568">
    <property type="entry name" value="OMP_b-brl_2"/>
    <property type="match status" value="1"/>
</dbReference>